<accession>A0A2H0LVG5</accession>
<evidence type="ECO:0000313" key="13">
    <source>
        <dbReference type="Proteomes" id="UP000229641"/>
    </source>
</evidence>
<dbReference type="PANTHER" id="PTHR43523">
    <property type="entry name" value="GLUCOSE-1-PHOSPHATE ADENYLYLTRANSFERASE-RELATED"/>
    <property type="match status" value="1"/>
</dbReference>
<keyword evidence="3 9" id="KW-0808">Transferase</keyword>
<keyword evidence="5 9" id="KW-0547">Nucleotide-binding</keyword>
<dbReference type="InterPro" id="IPR005835">
    <property type="entry name" value="NTP_transferase_dom"/>
</dbReference>
<dbReference type="GO" id="GO:0005524">
    <property type="term" value="F:ATP binding"/>
    <property type="evidence" value="ECO:0007669"/>
    <property type="project" value="UniProtKB-KW"/>
</dbReference>
<dbReference type="InterPro" id="IPR011831">
    <property type="entry name" value="ADP-Glc_PPase"/>
</dbReference>
<feature type="site" description="Could play a key role in the communication between the regulatory and the substrate sites" evidence="9">
    <location>
        <position position="58"/>
    </location>
</feature>
<dbReference type="CDD" id="cd04651">
    <property type="entry name" value="LbH_G1P_AT_C"/>
    <property type="match status" value="1"/>
</dbReference>
<keyword evidence="4 9" id="KW-0548">Nucleotidyltransferase</keyword>
<dbReference type="UniPathway" id="UPA00164"/>
<dbReference type="Gene3D" id="3.90.550.10">
    <property type="entry name" value="Spore Coat Polysaccharide Biosynthesis Protein SpsA, Chain A"/>
    <property type="match status" value="1"/>
</dbReference>
<dbReference type="Gene3D" id="2.160.10.10">
    <property type="entry name" value="Hexapeptide repeat proteins"/>
    <property type="match status" value="1"/>
</dbReference>
<dbReference type="InterPro" id="IPR029044">
    <property type="entry name" value="Nucleotide-diphossugar_trans"/>
</dbReference>
<comment type="caution">
    <text evidence="12">The sequence shown here is derived from an EMBL/GenBank/DDBJ whole genome shotgun (WGS) entry which is preliminary data.</text>
</comment>
<dbReference type="EC" id="2.7.7.27" evidence="9"/>
<comment type="similarity">
    <text evidence="1 9">Belongs to the bacterial/plant glucose-1-phosphate adenylyltransferase family.</text>
</comment>
<dbReference type="Pfam" id="PF24894">
    <property type="entry name" value="Hexapep_GlmU"/>
    <property type="match status" value="1"/>
</dbReference>
<dbReference type="InterPro" id="IPR005836">
    <property type="entry name" value="ADP_Glu_pyroP_CS"/>
</dbReference>
<dbReference type="PANTHER" id="PTHR43523:SF2">
    <property type="entry name" value="GLUCOSE-1-PHOSPHATE ADENYLYLTRANSFERASE"/>
    <property type="match status" value="1"/>
</dbReference>
<evidence type="ECO:0000256" key="5">
    <source>
        <dbReference type="ARBA" id="ARBA00022741"/>
    </source>
</evidence>
<dbReference type="InterPro" id="IPR056818">
    <property type="entry name" value="GlmU/GlgC-like_hexapep"/>
</dbReference>
<evidence type="ECO:0000259" key="10">
    <source>
        <dbReference type="Pfam" id="PF00483"/>
    </source>
</evidence>
<comment type="pathway">
    <text evidence="9">Glycan biosynthesis; glycogen biosynthesis.</text>
</comment>
<keyword evidence="7 9" id="KW-0320">Glycogen biosynthesis</keyword>
<proteinExistence type="inferred from homology"/>
<evidence type="ECO:0000313" key="12">
    <source>
        <dbReference type="EMBL" id="PIQ88413.1"/>
    </source>
</evidence>
<gene>
    <name evidence="9 12" type="primary">glgC</name>
    <name evidence="12" type="ORF">COV72_08910</name>
</gene>
<dbReference type="AlphaFoldDB" id="A0A2H0LVG5"/>
<evidence type="ECO:0000256" key="7">
    <source>
        <dbReference type="ARBA" id="ARBA00023056"/>
    </source>
</evidence>
<feature type="domain" description="Glucose-1-phosphate adenylyltransferase/Bifunctional protein GlmU-like C-terminal hexapeptide" evidence="11">
    <location>
        <begin position="292"/>
        <end position="398"/>
    </location>
</feature>
<organism evidence="12 13">
    <name type="scientific">Candidatus Ghiorseimicrobium undicola</name>
    <dbReference type="NCBI Taxonomy" id="1974746"/>
    <lineage>
        <taxon>Bacteria</taxon>
        <taxon>Pseudomonadati</taxon>
        <taxon>Candidatus Omnitrophota</taxon>
        <taxon>Candidatus Ghiorseimicrobium</taxon>
    </lineage>
</organism>
<evidence type="ECO:0000256" key="6">
    <source>
        <dbReference type="ARBA" id="ARBA00022840"/>
    </source>
</evidence>
<keyword evidence="6 9" id="KW-0067">ATP-binding</keyword>
<dbReference type="SUPFAM" id="SSF53448">
    <property type="entry name" value="Nucleotide-diphospho-sugar transferases"/>
    <property type="match status" value="1"/>
</dbReference>
<dbReference type="PROSITE" id="PS00809">
    <property type="entry name" value="ADP_GLC_PYROPHOSPH_2"/>
    <property type="match status" value="1"/>
</dbReference>
<evidence type="ECO:0000256" key="8">
    <source>
        <dbReference type="ARBA" id="ARBA00023277"/>
    </source>
</evidence>
<evidence type="ECO:0000256" key="1">
    <source>
        <dbReference type="ARBA" id="ARBA00010443"/>
    </source>
</evidence>
<evidence type="ECO:0000256" key="3">
    <source>
        <dbReference type="ARBA" id="ARBA00022679"/>
    </source>
</evidence>
<dbReference type="Proteomes" id="UP000229641">
    <property type="component" value="Unassembled WGS sequence"/>
</dbReference>
<comment type="function">
    <text evidence="9">Involved in the biosynthesis of ADP-glucose, a building block required for the elongation reactions to produce glycogen. Catalyzes the reaction between ATP and alpha-D-glucose 1-phosphate (G1P) to produce pyrophosphate and ADP-Glc.</text>
</comment>
<dbReference type="InterPro" id="IPR023049">
    <property type="entry name" value="GlgC_bac"/>
</dbReference>
<feature type="site" description="Could play a key role in the communication between the regulatory and the substrate sites" evidence="9">
    <location>
        <position position="96"/>
    </location>
</feature>
<comment type="catalytic activity">
    <reaction evidence="9">
        <text>alpha-D-glucose 1-phosphate + ATP + H(+) = ADP-alpha-D-glucose + diphosphate</text>
        <dbReference type="Rhea" id="RHEA:12120"/>
        <dbReference type="ChEBI" id="CHEBI:15378"/>
        <dbReference type="ChEBI" id="CHEBI:30616"/>
        <dbReference type="ChEBI" id="CHEBI:33019"/>
        <dbReference type="ChEBI" id="CHEBI:57498"/>
        <dbReference type="ChEBI" id="CHEBI:58601"/>
        <dbReference type="EC" id="2.7.7.27"/>
    </reaction>
</comment>
<dbReference type="HAMAP" id="MF_00624">
    <property type="entry name" value="GlgC"/>
    <property type="match status" value="1"/>
</dbReference>
<evidence type="ECO:0000256" key="4">
    <source>
        <dbReference type="ARBA" id="ARBA00022695"/>
    </source>
</evidence>
<dbReference type="GO" id="GO:0005978">
    <property type="term" value="P:glycogen biosynthetic process"/>
    <property type="evidence" value="ECO:0007669"/>
    <property type="project" value="UniProtKB-UniRule"/>
</dbReference>
<dbReference type="GO" id="GO:0008878">
    <property type="term" value="F:glucose-1-phosphate adenylyltransferase activity"/>
    <property type="evidence" value="ECO:0007669"/>
    <property type="project" value="UniProtKB-UniRule"/>
</dbReference>
<dbReference type="NCBIfam" id="TIGR02091">
    <property type="entry name" value="glgC"/>
    <property type="match status" value="1"/>
</dbReference>
<feature type="binding site" evidence="9">
    <location>
        <position position="162"/>
    </location>
    <ligand>
        <name>alpha-D-glucose 1-phosphate</name>
        <dbReference type="ChEBI" id="CHEBI:58601"/>
    </ligand>
</feature>
<dbReference type="Pfam" id="PF00483">
    <property type="entry name" value="NTP_transferase"/>
    <property type="match status" value="1"/>
</dbReference>
<keyword evidence="8 9" id="KW-0119">Carbohydrate metabolism</keyword>
<evidence type="ECO:0000256" key="2">
    <source>
        <dbReference type="ARBA" id="ARBA00022600"/>
    </source>
</evidence>
<dbReference type="EMBL" id="PCWA01000109">
    <property type="protein sequence ID" value="PIQ88413.1"/>
    <property type="molecule type" value="Genomic_DNA"/>
</dbReference>
<keyword evidence="2 9" id="KW-0321">Glycogen metabolism</keyword>
<evidence type="ECO:0000256" key="9">
    <source>
        <dbReference type="HAMAP-Rule" id="MF_00624"/>
    </source>
</evidence>
<dbReference type="NCBIfam" id="NF001947">
    <property type="entry name" value="PRK00725.1"/>
    <property type="match status" value="1"/>
</dbReference>
<feature type="binding site" evidence="9">
    <location>
        <position position="97"/>
    </location>
    <ligand>
        <name>alpha-D-glucose 1-phosphate</name>
        <dbReference type="ChEBI" id="CHEBI:58601"/>
    </ligand>
</feature>
<dbReference type="NCBIfam" id="NF002023">
    <property type="entry name" value="PRK00844.1"/>
    <property type="match status" value="1"/>
</dbReference>
<evidence type="ECO:0000259" key="11">
    <source>
        <dbReference type="Pfam" id="PF24894"/>
    </source>
</evidence>
<name>A0A2H0LVG5_9BACT</name>
<reference evidence="12 13" key="1">
    <citation type="submission" date="2017-09" db="EMBL/GenBank/DDBJ databases">
        <title>Depth-based differentiation of microbial function through sediment-hosted aquifers and enrichment of novel symbionts in the deep terrestrial subsurface.</title>
        <authorList>
            <person name="Probst A.J."/>
            <person name="Ladd B."/>
            <person name="Jarett J.K."/>
            <person name="Geller-Mcgrath D.E."/>
            <person name="Sieber C.M."/>
            <person name="Emerson J.B."/>
            <person name="Anantharaman K."/>
            <person name="Thomas B.C."/>
            <person name="Malmstrom R."/>
            <person name="Stieglmeier M."/>
            <person name="Klingl A."/>
            <person name="Woyke T."/>
            <person name="Ryan C.M."/>
            <person name="Banfield J.F."/>
        </authorList>
    </citation>
    <scope>NUCLEOTIDE SEQUENCE [LARGE SCALE GENOMIC DNA]</scope>
    <source>
        <strain evidence="12">CG11_big_fil_rev_8_21_14_0_20_42_13</strain>
    </source>
</reference>
<feature type="domain" description="Nucleotidyl transferase" evidence="10">
    <location>
        <begin position="7"/>
        <end position="269"/>
    </location>
</feature>
<feature type="binding site" evidence="9">
    <location>
        <begin position="177"/>
        <end position="178"/>
    </location>
    <ligand>
        <name>alpha-D-glucose 1-phosphate</name>
        <dbReference type="ChEBI" id="CHEBI:58601"/>
    </ligand>
</feature>
<dbReference type="SUPFAM" id="SSF51161">
    <property type="entry name" value="Trimeric LpxA-like enzymes"/>
    <property type="match status" value="1"/>
</dbReference>
<sequence length="413" mass="47002">MRDVIVFILAGGKGERLYPLTRDRAKPAVPFGGVYRVIDFTLSNCINSGMRKIHVLTQYKSISLHRHLRMGWSIFESEIGEYIDVIPAQQRVGSDWYKGTADAIYQNIYSIEQENPDEVLILAGDHIYKMNYCKMIDFHREHNADLTVGVVEIDRNAAVQFGVVDIDKNENIRGFKEKPADYKNNQNKSDKVYASMGIYLFNTDVLEQELGEDAAKDTHHDFGRNIIPQMIDKKRKICAYNLKNDVNQPQYWRDIGSIDAYYEANMDLVQVSPVFNLYDRSWPIRTYHEQFPPVKTVFSGAEDASRKGEVLDSLISDGCIVSGGRVERSILSPNVRINSFSEVYDSILMEGVNVSRYAKIKRAIIDKDVNIPQGAVIGYDVEEDRKKFFVSESGIVVVAKRTKIGGEQSQNNK</sequence>
<dbReference type="CDD" id="cd02508">
    <property type="entry name" value="ADP_Glucose_PP"/>
    <property type="match status" value="1"/>
</dbReference>
<comment type="subunit">
    <text evidence="9">Homotetramer.</text>
</comment>
<protein>
    <recommendedName>
        <fullName evidence="9">Glucose-1-phosphate adenylyltransferase</fullName>
        <ecNumber evidence="9">2.7.7.27</ecNumber>
    </recommendedName>
    <alternativeName>
        <fullName evidence="9">ADP-glucose pyrophosphorylase</fullName>
        <shortName evidence="9">ADPGlc PPase</shortName>
    </alternativeName>
    <alternativeName>
        <fullName evidence="9">ADP-glucose synthase</fullName>
    </alternativeName>
</protein>
<feature type="binding site" evidence="9">
    <location>
        <position position="195"/>
    </location>
    <ligand>
        <name>alpha-D-glucose 1-phosphate</name>
        <dbReference type="ChEBI" id="CHEBI:58601"/>
    </ligand>
</feature>
<dbReference type="InterPro" id="IPR011004">
    <property type="entry name" value="Trimer_LpxA-like_sf"/>
</dbReference>